<gene>
    <name evidence="1" type="ORF">F5876DRAFT_81514</name>
</gene>
<reference evidence="1" key="1">
    <citation type="submission" date="2022-09" db="EMBL/GenBank/DDBJ databases">
        <title>A Global Phylogenomic Analysis of the Shiitake Genus Lentinula.</title>
        <authorList>
            <consortium name="DOE Joint Genome Institute"/>
            <person name="Sierra-Patev S."/>
            <person name="Min B."/>
            <person name="Naranjo-Ortiz M."/>
            <person name="Looney B."/>
            <person name="Konkel Z."/>
            <person name="Slot J.C."/>
            <person name="Sakamoto Y."/>
            <person name="Steenwyk J.L."/>
            <person name="Rokas A."/>
            <person name="Carro J."/>
            <person name="Camarero S."/>
            <person name="Ferreira P."/>
            <person name="Molpeceres G."/>
            <person name="Ruiz-Duenas F.J."/>
            <person name="Serrano A."/>
            <person name="Henrissat B."/>
            <person name="Drula E."/>
            <person name="Hughes K.W."/>
            <person name="Mata J.L."/>
            <person name="Ishikawa N.K."/>
            <person name="Vargas-Isla R."/>
            <person name="Ushijima S."/>
            <person name="Smith C.A."/>
            <person name="Ahrendt S."/>
            <person name="Andreopoulos W."/>
            <person name="He G."/>
            <person name="Labutti K."/>
            <person name="Lipzen A."/>
            <person name="Ng V."/>
            <person name="Riley R."/>
            <person name="Sandor L."/>
            <person name="Barry K."/>
            <person name="Martinez A.T."/>
            <person name="Xiao Y."/>
            <person name="Gibbons J.G."/>
            <person name="Terashima K."/>
            <person name="Grigoriev I.V."/>
            <person name="Hibbett D.S."/>
        </authorList>
    </citation>
    <scope>NUCLEOTIDE SEQUENCE</scope>
    <source>
        <strain evidence="1">TMI1499</strain>
    </source>
</reference>
<accession>A0ACC1TLT9</accession>
<evidence type="ECO:0000313" key="2">
    <source>
        <dbReference type="Proteomes" id="UP001163835"/>
    </source>
</evidence>
<dbReference type="Proteomes" id="UP001163835">
    <property type="component" value="Unassembled WGS sequence"/>
</dbReference>
<protein>
    <submittedName>
        <fullName evidence="1">Uncharacterized protein</fullName>
    </submittedName>
</protein>
<sequence>MANNVSRSFHHTTNVHKGSIQSTSLKFIRCITSPPPIIDASRPLAMEVVEVLDALQSMTKSLSEISSLLTRLGIIEPHWVFIWLWLKALLRPLDSFHNPQSRINALTVDTSNRCILQVFSFINSILIPSKTPVAEMQPFISKLAESSESLPIFGQIWVLSFVLCWPLPIHQATTQFLVVFSQIIDGSHSGDTFRVAVCDACVINTGSGVSSTWSTAVVDFPRWPASSDLDRHSQLGNQALILTATTMFIRPLPAIQNINFLLAHMCKLWNRCLDASPFLNNSDIGVNVLLSLEYLARFFLHFVSGGSKWMVKALDYGLLYLLAKTLAWLVLTLCRSNQSIHIVVESIVHQLLLNIVYMPVLRRVRRNMSKVRDRGLEVYLGFGRLRELWSNLESEIYGVDACFNRTICLEKSLETVCSNDSVESPRLVDARKSVALAEQHHIAQSLARNKTGKRGIESPALKSARNNLVRSRSSHT</sequence>
<dbReference type="EMBL" id="MU795550">
    <property type="protein sequence ID" value="KAJ3805682.1"/>
    <property type="molecule type" value="Genomic_DNA"/>
</dbReference>
<proteinExistence type="predicted"/>
<name>A0ACC1TLT9_9AGAR</name>
<organism evidence="1 2">
    <name type="scientific">Lentinula aff. lateritia</name>
    <dbReference type="NCBI Taxonomy" id="2804960"/>
    <lineage>
        <taxon>Eukaryota</taxon>
        <taxon>Fungi</taxon>
        <taxon>Dikarya</taxon>
        <taxon>Basidiomycota</taxon>
        <taxon>Agaricomycotina</taxon>
        <taxon>Agaricomycetes</taxon>
        <taxon>Agaricomycetidae</taxon>
        <taxon>Agaricales</taxon>
        <taxon>Marasmiineae</taxon>
        <taxon>Omphalotaceae</taxon>
        <taxon>Lentinula</taxon>
    </lineage>
</organism>
<keyword evidence="2" id="KW-1185">Reference proteome</keyword>
<evidence type="ECO:0000313" key="1">
    <source>
        <dbReference type="EMBL" id="KAJ3805682.1"/>
    </source>
</evidence>
<comment type="caution">
    <text evidence="1">The sequence shown here is derived from an EMBL/GenBank/DDBJ whole genome shotgun (WGS) entry which is preliminary data.</text>
</comment>